<evidence type="ECO:0000256" key="1">
    <source>
        <dbReference type="SAM" id="MobiDB-lite"/>
    </source>
</evidence>
<reference evidence="3" key="1">
    <citation type="journal article" date="2008" name="Mol. Microbiol.">
        <title>The specialized secretory apparatus ESX-1 is essential for DNA transfer in Mycobacterium smegmatis.</title>
        <authorList>
            <person name="Coros A."/>
            <person name="Callahan B."/>
            <person name="Battaglioli E."/>
            <person name="Derbyshire K.M."/>
        </authorList>
    </citation>
    <scope>NUCLEOTIDE SEQUENCE</scope>
    <source>
        <strain evidence="3">MKD8</strain>
    </source>
</reference>
<name>B3GNJ1_MYCSM</name>
<dbReference type="EMBL" id="EU711430">
    <property type="protein sequence ID" value="ACE06965.1"/>
    <property type="molecule type" value="Genomic_DNA"/>
</dbReference>
<feature type="domain" description="ESX-1 secretion-associated protein EspA/EspE-like" evidence="2">
    <location>
        <begin position="137"/>
        <end position="220"/>
    </location>
</feature>
<proteinExistence type="predicted"/>
<dbReference type="Pfam" id="PF18879">
    <property type="entry name" value="EspA_EspE"/>
    <property type="match status" value="1"/>
</dbReference>
<feature type="compositionally biased region" description="Basic and acidic residues" evidence="1">
    <location>
        <begin position="306"/>
        <end position="330"/>
    </location>
</feature>
<evidence type="ECO:0000313" key="3">
    <source>
        <dbReference type="EMBL" id="ACE06965.1"/>
    </source>
</evidence>
<protein>
    <recommendedName>
        <fullName evidence="2">ESX-1 secretion-associated protein EspA/EspE-like domain-containing protein</fullName>
    </recommendedName>
</protein>
<organism evidence="3">
    <name type="scientific">Mycolicibacterium smegmatis</name>
    <name type="common">Mycobacterium smegmatis</name>
    <dbReference type="NCBI Taxonomy" id="1772"/>
    <lineage>
        <taxon>Bacteria</taxon>
        <taxon>Bacillati</taxon>
        <taxon>Actinomycetota</taxon>
        <taxon>Actinomycetes</taxon>
        <taxon>Mycobacteriales</taxon>
        <taxon>Mycobacteriaceae</taxon>
        <taxon>Mycolicibacterium</taxon>
    </lineage>
</organism>
<sequence>MRTRGVSRSSLGTRRQPQGMLLSKCCTERTPHPVRLHPRGCVVGILTDLAKIGNGIRSGISDVPSLVKNIFELDVHGAVTDARKVAGDVADVVTGAAGLGLEMGPAPLAYVAPLVKWADSPPLAAAQLVIEGEKKLTGTGSIETGSEYSQSAVKLEKAVETLISAELDEGGWDGLTATKYDETSKAHRKHVSNVSVADTNIGKVLQREAEQVRQTREVLDSTSQMLYDYGLASRAALAVPGANVAKILIADSLAAASALATTSARMAKMVHDSMTNASEIRAETEHYESAKTDTSGNAEGCGPFVDPKEDQRNLPTRAKTESGYEPREITPEYGPPASPLPVEKHAPPTYDLPADLPRPRITPPSHHPGGLPK</sequence>
<dbReference type="AlphaFoldDB" id="B3GNJ1"/>
<evidence type="ECO:0000259" key="2">
    <source>
        <dbReference type="Pfam" id="PF18879"/>
    </source>
</evidence>
<accession>B3GNJ1</accession>
<feature type="region of interest" description="Disordered" evidence="1">
    <location>
        <begin position="283"/>
        <end position="373"/>
    </location>
</feature>
<dbReference type="InterPro" id="IPR043796">
    <property type="entry name" value="ESX-1_EspA/EspE-like"/>
</dbReference>